<proteinExistence type="inferred from homology"/>
<feature type="domain" description="HTH luxR-type" evidence="5">
    <location>
        <begin position="114"/>
        <end position="141"/>
    </location>
</feature>
<dbReference type="InterPro" id="IPR013325">
    <property type="entry name" value="RNA_pol_sigma_r2"/>
</dbReference>
<gene>
    <name evidence="6" type="ORF">ENW00_09635</name>
</gene>
<organism evidence="6">
    <name type="scientific">Dictyoglomus thermophilum</name>
    <dbReference type="NCBI Taxonomy" id="14"/>
    <lineage>
        <taxon>Bacteria</taxon>
        <taxon>Pseudomonadati</taxon>
        <taxon>Dictyoglomota</taxon>
        <taxon>Dictyoglomia</taxon>
        <taxon>Dictyoglomales</taxon>
        <taxon>Dictyoglomaceae</taxon>
        <taxon>Dictyoglomus</taxon>
    </lineage>
</organism>
<dbReference type="Gene3D" id="1.10.10.10">
    <property type="entry name" value="Winged helix-like DNA-binding domain superfamily/Winged helix DNA-binding domain"/>
    <property type="match status" value="1"/>
</dbReference>
<dbReference type="InterPro" id="IPR013324">
    <property type="entry name" value="RNA_pol_sigma_r3/r4-like"/>
</dbReference>
<dbReference type="InterPro" id="IPR000792">
    <property type="entry name" value="Tscrpt_reg_LuxR_C"/>
</dbReference>
<dbReference type="Gene3D" id="1.10.1740.10">
    <property type="match status" value="1"/>
</dbReference>
<dbReference type="InterPro" id="IPR036388">
    <property type="entry name" value="WH-like_DNA-bd_sf"/>
</dbReference>
<comment type="similarity">
    <text evidence="1">Belongs to the sigma-70 factor family. ECF subfamily.</text>
</comment>
<evidence type="ECO:0000256" key="2">
    <source>
        <dbReference type="ARBA" id="ARBA00023015"/>
    </source>
</evidence>
<keyword evidence="4" id="KW-0804">Transcription</keyword>
<dbReference type="NCBIfam" id="TIGR02937">
    <property type="entry name" value="sigma70-ECF"/>
    <property type="match status" value="1"/>
</dbReference>
<keyword evidence="3" id="KW-0731">Sigma factor</keyword>
<evidence type="ECO:0000259" key="5">
    <source>
        <dbReference type="PROSITE" id="PS00622"/>
    </source>
</evidence>
<evidence type="ECO:0000256" key="4">
    <source>
        <dbReference type="ARBA" id="ARBA00023163"/>
    </source>
</evidence>
<evidence type="ECO:0000256" key="1">
    <source>
        <dbReference type="ARBA" id="ARBA00010641"/>
    </source>
</evidence>
<dbReference type="PANTHER" id="PTHR43133">
    <property type="entry name" value="RNA POLYMERASE ECF-TYPE SIGMA FACTO"/>
    <property type="match status" value="1"/>
</dbReference>
<name>A0A7C3RSB1_DICTH</name>
<dbReference type="InterPro" id="IPR007627">
    <property type="entry name" value="RNA_pol_sigma70_r2"/>
</dbReference>
<dbReference type="PROSITE" id="PS00622">
    <property type="entry name" value="HTH_LUXR_1"/>
    <property type="match status" value="1"/>
</dbReference>
<dbReference type="PANTHER" id="PTHR43133:SF51">
    <property type="entry name" value="RNA POLYMERASE SIGMA FACTOR"/>
    <property type="match status" value="1"/>
</dbReference>
<comment type="caution">
    <text evidence="6">The sequence shown here is derived from an EMBL/GenBank/DDBJ whole genome shotgun (WGS) entry which is preliminary data.</text>
</comment>
<accession>A0A7C3RSB1</accession>
<dbReference type="AlphaFoldDB" id="A0A7C3RSB1"/>
<protein>
    <submittedName>
        <fullName evidence="6">RNA polymerase sigma factor</fullName>
    </submittedName>
</protein>
<evidence type="ECO:0000256" key="3">
    <source>
        <dbReference type="ARBA" id="ARBA00023082"/>
    </source>
</evidence>
<dbReference type="InterPro" id="IPR039425">
    <property type="entry name" value="RNA_pol_sigma-70-like"/>
</dbReference>
<evidence type="ECO:0000313" key="6">
    <source>
        <dbReference type="EMBL" id="HFX14382.1"/>
    </source>
</evidence>
<dbReference type="InterPro" id="IPR013249">
    <property type="entry name" value="RNA_pol_sigma70_r4_t2"/>
</dbReference>
<keyword evidence="2" id="KW-0805">Transcription regulation</keyword>
<dbReference type="GO" id="GO:0006352">
    <property type="term" value="P:DNA-templated transcription initiation"/>
    <property type="evidence" value="ECO:0007669"/>
    <property type="project" value="InterPro"/>
</dbReference>
<dbReference type="SUPFAM" id="SSF88946">
    <property type="entry name" value="Sigma2 domain of RNA polymerase sigma factors"/>
    <property type="match status" value="1"/>
</dbReference>
<reference evidence="6" key="1">
    <citation type="journal article" date="2020" name="mSystems">
        <title>Genome- and Community-Level Interaction Insights into Carbon Utilization and Element Cycling Functions of Hydrothermarchaeota in Hydrothermal Sediment.</title>
        <authorList>
            <person name="Zhou Z."/>
            <person name="Liu Y."/>
            <person name="Xu W."/>
            <person name="Pan J."/>
            <person name="Luo Z.H."/>
            <person name="Li M."/>
        </authorList>
    </citation>
    <scope>NUCLEOTIDE SEQUENCE [LARGE SCALE GENOMIC DNA]</scope>
    <source>
        <strain evidence="6">SpSt-81</strain>
    </source>
</reference>
<dbReference type="Pfam" id="PF04542">
    <property type="entry name" value="Sigma70_r2"/>
    <property type="match status" value="1"/>
</dbReference>
<dbReference type="GO" id="GO:0016987">
    <property type="term" value="F:sigma factor activity"/>
    <property type="evidence" value="ECO:0007669"/>
    <property type="project" value="UniProtKB-KW"/>
</dbReference>
<dbReference type="CDD" id="cd06171">
    <property type="entry name" value="Sigma70_r4"/>
    <property type="match status" value="1"/>
</dbReference>
<dbReference type="SUPFAM" id="SSF88659">
    <property type="entry name" value="Sigma3 and sigma4 domains of RNA polymerase sigma factors"/>
    <property type="match status" value="1"/>
</dbReference>
<sequence>MDYIEKYFKIYGEEIYRFLRRFLKDEEIAKDILQETFLKAMKVSLEEEKAKNYLFKIAKNLAIDYLKKERRWVYEEELLEGSVEDPECIIEREDIWRPLNEIEKEILIFYYYKGYSYEEISKKLSIPLNTIKSHIYRAKKKIYNYLQGEKNEL</sequence>
<dbReference type="InterPro" id="IPR014284">
    <property type="entry name" value="RNA_pol_sigma-70_dom"/>
</dbReference>
<dbReference type="GO" id="GO:0003677">
    <property type="term" value="F:DNA binding"/>
    <property type="evidence" value="ECO:0007669"/>
    <property type="project" value="InterPro"/>
</dbReference>
<dbReference type="EMBL" id="DTIN01000044">
    <property type="protein sequence ID" value="HFX14382.1"/>
    <property type="molecule type" value="Genomic_DNA"/>
</dbReference>
<dbReference type="Pfam" id="PF08281">
    <property type="entry name" value="Sigma70_r4_2"/>
    <property type="match status" value="1"/>
</dbReference>